<reference evidence="10 11" key="1">
    <citation type="submission" date="2015-11" db="EMBL/GenBank/DDBJ databases">
        <title>Genomic analysis of 38 Legionella species identifies large and diverse effector repertoires.</title>
        <authorList>
            <person name="Burstein D."/>
            <person name="Amaro F."/>
            <person name="Zusman T."/>
            <person name="Lifshitz Z."/>
            <person name="Cohen O."/>
            <person name="Gilbert J.A."/>
            <person name="Pupko T."/>
            <person name="Shuman H.A."/>
            <person name="Segal G."/>
        </authorList>
    </citation>
    <scope>NUCLEOTIDE SEQUENCE [LARGE SCALE GENOMIC DNA]</scope>
    <source>
        <strain evidence="10 11">ATCC 49504</strain>
    </source>
</reference>
<evidence type="ECO:0000256" key="6">
    <source>
        <dbReference type="ARBA" id="ARBA00022989"/>
    </source>
</evidence>
<dbReference type="STRING" id="45065.Lgee_2063"/>
<accession>A0A0W0TNC1</accession>
<comment type="caution">
    <text evidence="10">The sequence shown here is derived from an EMBL/GenBank/DDBJ whole genome shotgun (WGS) entry which is preliminary data.</text>
</comment>
<evidence type="ECO:0000256" key="5">
    <source>
        <dbReference type="ARBA" id="ARBA00022692"/>
    </source>
</evidence>
<dbReference type="EMBL" id="LNYC01000073">
    <property type="protein sequence ID" value="KTC97092.1"/>
    <property type="molecule type" value="Genomic_DNA"/>
</dbReference>
<dbReference type="PATRIC" id="fig|45065.4.peg.2239"/>
<evidence type="ECO:0000256" key="1">
    <source>
        <dbReference type="ARBA" id="ARBA00004429"/>
    </source>
</evidence>
<evidence type="ECO:0000256" key="9">
    <source>
        <dbReference type="ARBA" id="ARBA00031636"/>
    </source>
</evidence>
<evidence type="ECO:0000256" key="7">
    <source>
        <dbReference type="ARBA" id="ARBA00023065"/>
    </source>
</evidence>
<name>A0A0W0TNC1_9GAMM</name>
<keyword evidence="7" id="KW-0406">Ion transport</keyword>
<dbReference type="AlphaFoldDB" id="A0A0W0TNC1"/>
<dbReference type="InterPro" id="IPR048279">
    <property type="entry name" value="MdtK-like"/>
</dbReference>
<dbReference type="GO" id="GO:0005886">
    <property type="term" value="C:plasma membrane"/>
    <property type="evidence" value="ECO:0007669"/>
    <property type="project" value="UniProtKB-SubCell"/>
</dbReference>
<keyword evidence="6" id="KW-1133">Transmembrane helix</keyword>
<keyword evidence="5" id="KW-0812">Transmembrane</keyword>
<dbReference type="GO" id="GO:0042910">
    <property type="term" value="F:xenobiotic transmembrane transporter activity"/>
    <property type="evidence" value="ECO:0007669"/>
    <property type="project" value="InterPro"/>
</dbReference>
<evidence type="ECO:0000256" key="8">
    <source>
        <dbReference type="ARBA" id="ARBA00023136"/>
    </source>
</evidence>
<dbReference type="InterPro" id="IPR002528">
    <property type="entry name" value="MATE_fam"/>
</dbReference>
<proteinExistence type="predicted"/>
<gene>
    <name evidence="10" type="ORF">Lgee_2063</name>
</gene>
<dbReference type="OrthoDB" id="9780160at2"/>
<evidence type="ECO:0000256" key="3">
    <source>
        <dbReference type="ARBA" id="ARBA00022449"/>
    </source>
</evidence>
<organism evidence="10 11">
    <name type="scientific">Legionella geestiana</name>
    <dbReference type="NCBI Taxonomy" id="45065"/>
    <lineage>
        <taxon>Bacteria</taxon>
        <taxon>Pseudomonadati</taxon>
        <taxon>Pseudomonadota</taxon>
        <taxon>Gammaproteobacteria</taxon>
        <taxon>Legionellales</taxon>
        <taxon>Legionellaceae</taxon>
        <taxon>Legionella</taxon>
    </lineage>
</organism>
<evidence type="ECO:0000313" key="11">
    <source>
        <dbReference type="Proteomes" id="UP000054785"/>
    </source>
</evidence>
<evidence type="ECO:0000256" key="4">
    <source>
        <dbReference type="ARBA" id="ARBA00022475"/>
    </source>
</evidence>
<protein>
    <recommendedName>
        <fullName evidence="9">Multidrug-efflux transporter</fullName>
    </recommendedName>
</protein>
<comment type="subcellular location">
    <subcellularLocation>
        <location evidence="1">Cell inner membrane</location>
        <topology evidence="1">Multi-pass membrane protein</topology>
    </subcellularLocation>
</comment>
<dbReference type="Proteomes" id="UP000054785">
    <property type="component" value="Unassembled WGS sequence"/>
</dbReference>
<keyword evidence="4" id="KW-1003">Cell membrane</keyword>
<dbReference type="PANTHER" id="PTHR43298">
    <property type="entry name" value="MULTIDRUG RESISTANCE PROTEIN NORM-RELATED"/>
    <property type="match status" value="1"/>
</dbReference>
<dbReference type="GO" id="GO:0015297">
    <property type="term" value="F:antiporter activity"/>
    <property type="evidence" value="ECO:0007669"/>
    <property type="project" value="UniProtKB-KW"/>
</dbReference>
<dbReference type="PANTHER" id="PTHR43298:SF2">
    <property type="entry name" value="FMN_FAD EXPORTER YEEO-RELATED"/>
    <property type="match status" value="1"/>
</dbReference>
<sequence>MPKIQAAAFWRRDAAPLLRLALPLVMTGLVESSISFFSTFFLARLGEDAIAAGSLVGWFFATLMVILWGGLTSVSVLVSRKHGEQDISGVARVLRDGLLLAMLLVPPMFLLLWNLAPVFGFFGQSAAVVAMAEPYLRALAFGLLPDFLMLVLLQFLSGLGHVRVTMVFTLFWVPVAIIANYGFIFGKLGLPELGMSGIGWGLTTSYWLTTLWLALYIFFNKTYRVYIKPLLQSGQQSMLRQLIRIGLPMGLMYALEIGFFFVLALYMGTLSNTFLAANQIVMQFLGMMMAVVFALAQAVTIRMGHLLGEKDVLAAKRTVKAGILSAVTFMLLVGALYVFAPDWLIGLDISLSDRENASLLTIARQFFLLAAFFQLAEAARIVCFGALRALHDTRFTLMVSIISFWGIALPLGQLLSRMHGLQGSGMWLGMSFSALASVLLLWRRLEKQLNSSIP</sequence>
<keyword evidence="11" id="KW-1185">Reference proteome</keyword>
<dbReference type="RefSeq" id="WP_028387375.1">
    <property type="nucleotide sequence ID" value="NZ_CAAAHN010000004.1"/>
</dbReference>
<dbReference type="GO" id="GO:0006811">
    <property type="term" value="P:monoatomic ion transport"/>
    <property type="evidence" value="ECO:0007669"/>
    <property type="project" value="UniProtKB-KW"/>
</dbReference>
<dbReference type="NCBIfam" id="TIGR00797">
    <property type="entry name" value="matE"/>
    <property type="match status" value="1"/>
</dbReference>
<evidence type="ECO:0000313" key="10">
    <source>
        <dbReference type="EMBL" id="KTC97092.1"/>
    </source>
</evidence>
<keyword evidence="2" id="KW-0813">Transport</keyword>
<dbReference type="Pfam" id="PF01554">
    <property type="entry name" value="MatE"/>
    <property type="match status" value="2"/>
</dbReference>
<dbReference type="PIRSF" id="PIRSF006603">
    <property type="entry name" value="DinF"/>
    <property type="match status" value="1"/>
</dbReference>
<keyword evidence="3" id="KW-0050">Antiport</keyword>
<dbReference type="InterPro" id="IPR050222">
    <property type="entry name" value="MATE_MdtK"/>
</dbReference>
<keyword evidence="8" id="KW-0472">Membrane</keyword>
<evidence type="ECO:0000256" key="2">
    <source>
        <dbReference type="ARBA" id="ARBA00022448"/>
    </source>
</evidence>